<feature type="region of interest" description="Disordered" evidence="1">
    <location>
        <begin position="21"/>
        <end position="47"/>
    </location>
</feature>
<dbReference type="GO" id="GO:0008237">
    <property type="term" value="F:metallopeptidase activity"/>
    <property type="evidence" value="ECO:0007669"/>
    <property type="project" value="InterPro"/>
</dbReference>
<evidence type="ECO:0000259" key="3">
    <source>
        <dbReference type="Pfam" id="PF05548"/>
    </source>
</evidence>
<evidence type="ECO:0000256" key="2">
    <source>
        <dbReference type="SAM" id="SignalP"/>
    </source>
</evidence>
<protein>
    <recommendedName>
        <fullName evidence="3">Peptidase M11 gametolysin domain-containing protein</fullName>
    </recommendedName>
</protein>
<feature type="signal peptide" evidence="2">
    <location>
        <begin position="1"/>
        <end position="22"/>
    </location>
</feature>
<dbReference type="InterPro" id="IPR008752">
    <property type="entry name" value="Peptidase_M11"/>
</dbReference>
<feature type="chain" id="PRO_5030960511" description="Peptidase M11 gametolysin domain-containing protein" evidence="2">
    <location>
        <begin position="23"/>
        <end position="627"/>
    </location>
</feature>
<feature type="compositionally biased region" description="Basic and acidic residues" evidence="1">
    <location>
        <begin position="149"/>
        <end position="166"/>
    </location>
</feature>
<dbReference type="SUPFAM" id="SSF55486">
    <property type="entry name" value="Metalloproteases ('zincins'), catalytic domain"/>
    <property type="match status" value="1"/>
</dbReference>
<accession>A0A7S4AQ38</accession>
<feature type="domain" description="Peptidase M11 gametolysin" evidence="3">
    <location>
        <begin position="182"/>
        <end position="366"/>
    </location>
</feature>
<feature type="compositionally biased region" description="Low complexity" evidence="1">
    <location>
        <begin position="21"/>
        <end position="35"/>
    </location>
</feature>
<dbReference type="Gene3D" id="3.40.390.10">
    <property type="entry name" value="Collagenase (Catalytic Domain)"/>
    <property type="match status" value="1"/>
</dbReference>
<dbReference type="InterPro" id="IPR024079">
    <property type="entry name" value="MetalloPept_cat_dom_sf"/>
</dbReference>
<evidence type="ECO:0000313" key="4">
    <source>
        <dbReference type="EMBL" id="CAE0723249.1"/>
    </source>
</evidence>
<name>A0A7S4AQ38_9STRA</name>
<feature type="region of interest" description="Disordered" evidence="1">
    <location>
        <begin position="149"/>
        <end position="168"/>
    </location>
</feature>
<dbReference type="AlphaFoldDB" id="A0A7S4AQ38"/>
<organism evidence="4">
    <name type="scientific">Pseudo-nitzschia australis</name>
    <dbReference type="NCBI Taxonomy" id="44445"/>
    <lineage>
        <taxon>Eukaryota</taxon>
        <taxon>Sar</taxon>
        <taxon>Stramenopiles</taxon>
        <taxon>Ochrophyta</taxon>
        <taxon>Bacillariophyta</taxon>
        <taxon>Bacillariophyceae</taxon>
        <taxon>Bacillariophycidae</taxon>
        <taxon>Bacillariales</taxon>
        <taxon>Bacillariaceae</taxon>
        <taxon>Pseudo-nitzschia</taxon>
    </lineage>
</organism>
<reference evidence="4" key="1">
    <citation type="submission" date="2021-01" db="EMBL/GenBank/DDBJ databases">
        <authorList>
            <person name="Corre E."/>
            <person name="Pelletier E."/>
            <person name="Niang G."/>
            <person name="Scheremetjew M."/>
            <person name="Finn R."/>
            <person name="Kale V."/>
            <person name="Holt S."/>
            <person name="Cochrane G."/>
            <person name="Meng A."/>
            <person name="Brown T."/>
            <person name="Cohen L."/>
        </authorList>
    </citation>
    <scope>NUCLEOTIDE SEQUENCE</scope>
    <source>
        <strain evidence="4">10249 10 AB</strain>
    </source>
</reference>
<gene>
    <name evidence="4" type="ORF">PAUS00366_LOCUS16005</name>
</gene>
<proteinExistence type="predicted"/>
<dbReference type="Pfam" id="PF05548">
    <property type="entry name" value="Peptidase_M11"/>
    <property type="match status" value="1"/>
</dbReference>
<keyword evidence="2" id="KW-0732">Signal</keyword>
<evidence type="ECO:0000256" key="1">
    <source>
        <dbReference type="SAM" id="MobiDB-lite"/>
    </source>
</evidence>
<dbReference type="EMBL" id="HBIX01023072">
    <property type="protein sequence ID" value="CAE0723249.1"/>
    <property type="molecule type" value="Transcribed_RNA"/>
</dbReference>
<sequence>MNSSLTVLFGALIFQTITTASSSSPLPSSSSPSISTDARLRGSGRQKQTQFIHDVNCILFRKEIRYLSTKFTDPEATMVLTEEKWTCEFEKFGSNDTVPTTVELQGINNTYLETQGAMSGFSALLASKGIVEGSNGKIVMYVPPEAHVRITDRPDDPRQEGQERRNLAASSGTLKTLVVRVIAKNGIEPTASIEQLRSDVFEDQVCLKSQYDACSYGQLKIEPFNGKTTTGIKINGGVVNVKVNVNPGVGMKDNFETESIKEAAKKYGDLAAQFDLVMFSIPPGTGEWLAFAYINRFDSYFNDVWSSSVSTQLHEVGHNLGLAHSGEGSETYGDQSGIMGFSYNVDDAPIMCFNSAKNYQLGWYKEQQDVVNPLTDILGKINYRDYILNGVNDFQFGRNDAKNNLISLRLKQQNSGEDYYAGFNRRSGINSGTVEDANHVTIVKKKSGPIEYGQSWKVSTLSRTEDVYTIKNYDKSSFDVTVKLISIIGKDAKIRISTTNSAPCNEVRDSTNLTFKNKRKRNCEWVSRRKRRRCSKTWKKNELLSEWCPLTCGTCSKRVYHSKTIVEMNDSNDNTSCVDAQYVSFQGDFAKNCDWVGREEDKKEERCAKEWLQVTLSDLCPKTCGTC</sequence>